<gene>
    <name evidence="3" type="ORF">AVL59_39335</name>
    <name evidence="4" type="ORF">J2Z21_001495</name>
</gene>
<dbReference type="AlphaFoldDB" id="A0A1B1B7T2"/>
<evidence type="ECO:0000313" key="4">
    <source>
        <dbReference type="EMBL" id="MBP2048570.1"/>
    </source>
</evidence>
<evidence type="ECO:0000313" key="5">
    <source>
        <dbReference type="Proteomes" id="UP000092659"/>
    </source>
</evidence>
<dbReference type="Pfam" id="PF12902">
    <property type="entry name" value="Ferritin-like"/>
    <property type="match status" value="1"/>
</dbReference>
<dbReference type="STRING" id="68214.AVL59_39335"/>
<reference evidence="3 5" key="1">
    <citation type="submission" date="2016-06" db="EMBL/GenBank/DDBJ databases">
        <title>Complete genome sequence of Streptomyces griseochromogenes ATCC 14511, the Blasticidin S producer.</title>
        <authorList>
            <person name="Wu L."/>
        </authorList>
    </citation>
    <scope>NUCLEOTIDE SEQUENCE [LARGE SCALE GENOMIC DNA]</scope>
    <source>
        <strain evidence="3 5">ATCC 14511</strain>
    </source>
</reference>
<dbReference type="Proteomes" id="UP001519309">
    <property type="component" value="Unassembled WGS sequence"/>
</dbReference>
<feature type="domain" description="Iminophenyl-pyruvate dimer synthase" evidence="2">
    <location>
        <begin position="25"/>
        <end position="247"/>
    </location>
</feature>
<dbReference type="PANTHER" id="PTHR34400">
    <property type="match status" value="1"/>
</dbReference>
<dbReference type="RefSeq" id="WP_067314146.1">
    <property type="nucleotide sequence ID" value="NZ_CP016279.1"/>
</dbReference>
<evidence type="ECO:0000313" key="3">
    <source>
        <dbReference type="EMBL" id="ANP54849.1"/>
    </source>
</evidence>
<dbReference type="InterPro" id="IPR026820">
    <property type="entry name" value="VioB/RebD_dom"/>
</dbReference>
<protein>
    <recommendedName>
        <fullName evidence="2">Iminophenyl-pyruvate dimer synthase domain-containing protein</fullName>
    </recommendedName>
</protein>
<organism evidence="3 5">
    <name type="scientific">Streptomyces griseochromogenes</name>
    <dbReference type="NCBI Taxonomy" id="68214"/>
    <lineage>
        <taxon>Bacteria</taxon>
        <taxon>Bacillati</taxon>
        <taxon>Actinomycetota</taxon>
        <taxon>Actinomycetes</taxon>
        <taxon>Kitasatosporales</taxon>
        <taxon>Streptomycetaceae</taxon>
        <taxon>Streptomyces</taxon>
    </lineage>
</organism>
<evidence type="ECO:0000256" key="1">
    <source>
        <dbReference type="SAM" id="MobiDB-lite"/>
    </source>
</evidence>
<dbReference type="InterPro" id="IPR012347">
    <property type="entry name" value="Ferritin-like"/>
</dbReference>
<accession>A0A1B1B7T2</accession>
<dbReference type="OrthoDB" id="9800162at2"/>
<keyword evidence="6" id="KW-1185">Reference proteome</keyword>
<dbReference type="PANTHER" id="PTHR34400:SF4">
    <property type="entry name" value="MEMBRANE PROTEIN"/>
    <property type="match status" value="1"/>
</dbReference>
<dbReference type="Proteomes" id="UP000092659">
    <property type="component" value="Chromosome"/>
</dbReference>
<name>A0A1B1B7T2_9ACTN</name>
<dbReference type="Gene3D" id="1.20.1260.10">
    <property type="match status" value="1"/>
</dbReference>
<proteinExistence type="predicted"/>
<dbReference type="EMBL" id="CP016279">
    <property type="protein sequence ID" value="ANP54849.1"/>
    <property type="molecule type" value="Genomic_DNA"/>
</dbReference>
<evidence type="ECO:0000259" key="2">
    <source>
        <dbReference type="Pfam" id="PF12902"/>
    </source>
</evidence>
<dbReference type="EMBL" id="JAGGLP010000003">
    <property type="protein sequence ID" value="MBP2048570.1"/>
    <property type="molecule type" value="Genomic_DNA"/>
</dbReference>
<feature type="region of interest" description="Disordered" evidence="1">
    <location>
        <begin position="161"/>
        <end position="184"/>
    </location>
</feature>
<reference evidence="4 6" key="2">
    <citation type="submission" date="2021-03" db="EMBL/GenBank/DDBJ databases">
        <title>Genomic Encyclopedia of Type Strains, Phase IV (KMG-IV): sequencing the most valuable type-strain genomes for metagenomic binning, comparative biology and taxonomic classification.</title>
        <authorList>
            <person name="Goeker M."/>
        </authorList>
    </citation>
    <scope>NUCLEOTIDE SEQUENCE [LARGE SCALE GENOMIC DNA]</scope>
    <source>
        <strain evidence="4 6">DSM 40499</strain>
    </source>
</reference>
<dbReference type="KEGG" id="sgs:AVL59_39335"/>
<evidence type="ECO:0000313" key="6">
    <source>
        <dbReference type="Proteomes" id="UP001519309"/>
    </source>
</evidence>
<sequence>MINAYALTRSGPEPPATVEDLRTFLQAALEVEHLTIPVYMTGMYTIKPGTNRQAHGTIRSVVLEEMLHLTLAANLLNAVGGTPDVAHPRFVAGYPAQLPFSDPSLPKIPLQHFSPEALETFMLIERPRSFVPSKPGRTGWTSIGQFYDLIRQALIQLEGQQRRDHEEGRAAGPTIFTGPPERQVGPEDFYNSGGEVFAVTDLKSALLAVEVISDQGEGADGTIWDSDDTIFGEERQVAHYFRFKEIRVGRRYGRYDLPRSKPSGPLIDVVWEDAYAIHSAAKVRDYPEGSQVRAHAESFNRRYAYLLTLLELAFTGSPPAMRYAVPVMLELRDLSERLYRNPYPDPVLAETGLHACPTFELVGEYFEAAHTEATETIRAHRASATEEYTR</sequence>